<dbReference type="SUPFAM" id="SSF56784">
    <property type="entry name" value="HAD-like"/>
    <property type="match status" value="1"/>
</dbReference>
<evidence type="ECO:0000256" key="4">
    <source>
        <dbReference type="ARBA" id="ARBA00012640"/>
    </source>
</evidence>
<dbReference type="GO" id="GO:0000287">
    <property type="term" value="F:magnesium ion binding"/>
    <property type="evidence" value="ECO:0007669"/>
    <property type="project" value="TreeGrafter"/>
</dbReference>
<dbReference type="SFLD" id="SFLDG01136">
    <property type="entry name" value="C1.6:_Phosphoserine_Phosphatas"/>
    <property type="match status" value="1"/>
</dbReference>
<protein>
    <recommendedName>
        <fullName evidence="5">Phosphoserine phosphatase</fullName>
        <ecNumber evidence="4">3.1.3.3</ecNumber>
    </recommendedName>
    <alternativeName>
        <fullName evidence="11">O-phosphoserine phosphohydrolase</fullName>
    </alternativeName>
</protein>
<keyword evidence="8" id="KW-0378">Hydrolase</keyword>
<gene>
    <name evidence="15" type="ORF">SAMN02910344_02069</name>
</gene>
<dbReference type="NCBIfam" id="TIGR00338">
    <property type="entry name" value="serB"/>
    <property type="match status" value="1"/>
</dbReference>
<keyword evidence="10" id="KW-0718">Serine biosynthesis</keyword>
<evidence type="ECO:0000256" key="9">
    <source>
        <dbReference type="ARBA" id="ARBA00022842"/>
    </source>
</evidence>
<dbReference type="EMBL" id="FOXF01000056">
    <property type="protein sequence ID" value="SFP68935.1"/>
    <property type="molecule type" value="Genomic_DNA"/>
</dbReference>
<keyword evidence="6" id="KW-0028">Amino-acid biosynthesis</keyword>
<dbReference type="PANTHER" id="PTHR43344">
    <property type="entry name" value="PHOSPHOSERINE PHOSPHATASE"/>
    <property type="match status" value="1"/>
</dbReference>
<dbReference type="Gene3D" id="3.30.70.2020">
    <property type="match status" value="1"/>
</dbReference>
<comment type="similarity">
    <text evidence="3">Belongs to the HAD-like hydrolase superfamily. SerB family.</text>
</comment>
<dbReference type="GO" id="GO:0005737">
    <property type="term" value="C:cytoplasm"/>
    <property type="evidence" value="ECO:0007669"/>
    <property type="project" value="TreeGrafter"/>
</dbReference>
<keyword evidence="16" id="KW-1185">Reference proteome</keyword>
<dbReference type="SFLD" id="SFLDS00003">
    <property type="entry name" value="Haloacid_Dehalogenase"/>
    <property type="match status" value="1"/>
</dbReference>
<keyword evidence="9" id="KW-0460">Magnesium</keyword>
<proteinExistence type="inferred from homology"/>
<comment type="pathway">
    <text evidence="2">Amino-acid biosynthesis; L-serine biosynthesis; L-serine from 3-phospho-D-glycerate: step 3/3.</text>
</comment>
<evidence type="ECO:0000256" key="13">
    <source>
        <dbReference type="ARBA" id="ARBA00048523"/>
    </source>
</evidence>
<dbReference type="InterPro" id="IPR023214">
    <property type="entry name" value="HAD_sf"/>
</dbReference>
<dbReference type="AlphaFoldDB" id="A0A662ZKY2"/>
<name>A0A662ZKY2_9GAMM</name>
<evidence type="ECO:0000256" key="5">
    <source>
        <dbReference type="ARBA" id="ARBA00015196"/>
    </source>
</evidence>
<feature type="active site" description="Proton donor" evidence="14">
    <location>
        <position position="125"/>
    </location>
</feature>
<reference evidence="15 16" key="1">
    <citation type="submission" date="2016-10" db="EMBL/GenBank/DDBJ databases">
        <authorList>
            <person name="Varghese N."/>
            <person name="Submissions S."/>
        </authorList>
    </citation>
    <scope>NUCLEOTIDE SEQUENCE [LARGE SCALE GENOMIC DNA]</scope>
    <source>
        <strain evidence="15 16">DSM 1361</strain>
    </source>
</reference>
<evidence type="ECO:0000256" key="7">
    <source>
        <dbReference type="ARBA" id="ARBA00022723"/>
    </source>
</evidence>
<dbReference type="InterPro" id="IPR050582">
    <property type="entry name" value="HAD-like_SerB"/>
</dbReference>
<comment type="cofactor">
    <cofactor evidence="1">
        <name>Mg(2+)</name>
        <dbReference type="ChEBI" id="CHEBI:18420"/>
    </cofactor>
</comment>
<sequence length="331" mass="36122">MAEFNFNADEELFSRLPEKAFYTVVDNKVVSADGNISGGYICAIGDRITMQHLGMIKELADRSGVSFAFREPFAICGKQVLIAVTDRYSEELNRAFKAFTGDADVIHVKNIPDLSKPGVILLDMDSTCIQIECIDEIAKAYGVGKQISEITSMAMHGKLDFKQSLRKRVGLLKYAPVSILDKIRNSLPIMPGFPELIRLLQSKGWKTAIASGGFMPFVNKLKEDFGLDLVRANTFEIEGDHLTGGLIGEIVDSTVKVATLHELCAKYDIPKEQSIAVGDGANDLPMINESGLGFAIHAKPIVREKATATINTLGLDAIVCVLTAYSNLKSM</sequence>
<keyword evidence="7" id="KW-0479">Metal-binding</keyword>
<dbReference type="SFLD" id="SFLDF00029">
    <property type="entry name" value="phosphoserine_phosphatase"/>
    <property type="match status" value="1"/>
</dbReference>
<evidence type="ECO:0000256" key="11">
    <source>
        <dbReference type="ARBA" id="ARBA00031693"/>
    </source>
</evidence>
<evidence type="ECO:0000256" key="2">
    <source>
        <dbReference type="ARBA" id="ARBA00005135"/>
    </source>
</evidence>
<accession>A0A662ZKY2</accession>
<dbReference type="GO" id="GO:0006564">
    <property type="term" value="P:L-serine biosynthetic process"/>
    <property type="evidence" value="ECO:0007669"/>
    <property type="project" value="UniProtKB-KW"/>
</dbReference>
<evidence type="ECO:0000256" key="1">
    <source>
        <dbReference type="ARBA" id="ARBA00001946"/>
    </source>
</evidence>
<dbReference type="Pfam" id="PF00702">
    <property type="entry name" value="Hydrolase"/>
    <property type="match status" value="1"/>
</dbReference>
<organism evidence="15 16">
    <name type="scientific">Ruminobacter amylophilus</name>
    <dbReference type="NCBI Taxonomy" id="867"/>
    <lineage>
        <taxon>Bacteria</taxon>
        <taxon>Pseudomonadati</taxon>
        <taxon>Pseudomonadota</taxon>
        <taxon>Gammaproteobacteria</taxon>
        <taxon>Aeromonadales</taxon>
        <taxon>Succinivibrionaceae</taxon>
        <taxon>Ruminobacter</taxon>
    </lineage>
</organism>
<dbReference type="GO" id="GO:0036424">
    <property type="term" value="F:L-phosphoserine phosphatase activity"/>
    <property type="evidence" value="ECO:0007669"/>
    <property type="project" value="InterPro"/>
</dbReference>
<dbReference type="OrthoDB" id="9792539at2"/>
<dbReference type="RefSeq" id="WP_093143410.1">
    <property type="nucleotide sequence ID" value="NZ_FOXF01000056.1"/>
</dbReference>
<dbReference type="InterPro" id="IPR004469">
    <property type="entry name" value="PSP"/>
</dbReference>
<comment type="catalytic activity">
    <reaction evidence="13">
        <text>O-phospho-D-serine + H2O = D-serine + phosphate</text>
        <dbReference type="Rhea" id="RHEA:24873"/>
        <dbReference type="ChEBI" id="CHEBI:15377"/>
        <dbReference type="ChEBI" id="CHEBI:35247"/>
        <dbReference type="ChEBI" id="CHEBI:43474"/>
        <dbReference type="ChEBI" id="CHEBI:58680"/>
        <dbReference type="EC" id="3.1.3.3"/>
    </reaction>
</comment>
<dbReference type="InterPro" id="IPR036412">
    <property type="entry name" value="HAD-like_sf"/>
</dbReference>
<dbReference type="NCBIfam" id="TIGR01488">
    <property type="entry name" value="HAD-SF-IB"/>
    <property type="match status" value="1"/>
</dbReference>
<dbReference type="PANTHER" id="PTHR43344:SF2">
    <property type="entry name" value="PHOSPHOSERINE PHOSPHATASE"/>
    <property type="match status" value="1"/>
</dbReference>
<evidence type="ECO:0000256" key="3">
    <source>
        <dbReference type="ARBA" id="ARBA00009184"/>
    </source>
</evidence>
<dbReference type="Gene3D" id="1.10.150.210">
    <property type="entry name" value="Phosphoserine phosphatase, domain 2"/>
    <property type="match status" value="1"/>
</dbReference>
<dbReference type="UniPathway" id="UPA00135">
    <property type="reaction ID" value="UER00198"/>
</dbReference>
<evidence type="ECO:0000313" key="16">
    <source>
        <dbReference type="Proteomes" id="UP000243745"/>
    </source>
</evidence>
<evidence type="ECO:0000256" key="10">
    <source>
        <dbReference type="ARBA" id="ARBA00023299"/>
    </source>
</evidence>
<evidence type="ECO:0000256" key="12">
    <source>
        <dbReference type="ARBA" id="ARBA00048138"/>
    </source>
</evidence>
<evidence type="ECO:0000313" key="15">
    <source>
        <dbReference type="EMBL" id="SFP68935.1"/>
    </source>
</evidence>
<dbReference type="Proteomes" id="UP000243745">
    <property type="component" value="Unassembled WGS sequence"/>
</dbReference>
<evidence type="ECO:0000256" key="8">
    <source>
        <dbReference type="ARBA" id="ARBA00022801"/>
    </source>
</evidence>
<dbReference type="Gene3D" id="3.40.50.1000">
    <property type="entry name" value="HAD superfamily/HAD-like"/>
    <property type="match status" value="1"/>
</dbReference>
<dbReference type="FunFam" id="1.10.150.210:FF:000001">
    <property type="entry name" value="Phosphoserine phosphatase"/>
    <property type="match status" value="1"/>
</dbReference>
<feature type="active site" description="Nucleophile" evidence="14">
    <location>
        <position position="123"/>
    </location>
</feature>
<dbReference type="EC" id="3.1.3.3" evidence="4"/>
<dbReference type="SFLD" id="SFLDG01137">
    <property type="entry name" value="C1.6.1:_Phosphoserine_Phosphat"/>
    <property type="match status" value="1"/>
</dbReference>
<comment type="catalytic activity">
    <reaction evidence="12">
        <text>O-phospho-L-serine + H2O = L-serine + phosphate</text>
        <dbReference type="Rhea" id="RHEA:21208"/>
        <dbReference type="ChEBI" id="CHEBI:15377"/>
        <dbReference type="ChEBI" id="CHEBI:33384"/>
        <dbReference type="ChEBI" id="CHEBI:43474"/>
        <dbReference type="ChEBI" id="CHEBI:57524"/>
        <dbReference type="EC" id="3.1.3.3"/>
    </reaction>
</comment>
<evidence type="ECO:0000256" key="6">
    <source>
        <dbReference type="ARBA" id="ARBA00022605"/>
    </source>
</evidence>
<evidence type="ECO:0000256" key="14">
    <source>
        <dbReference type="PIRSR" id="PIRSR604469-1"/>
    </source>
</evidence>
<dbReference type="CDD" id="cd07500">
    <property type="entry name" value="HAD_PSP"/>
    <property type="match status" value="1"/>
</dbReference>